<organism evidence="3 4">
    <name type="scientific">Membranihabitans marinus</name>
    <dbReference type="NCBI Taxonomy" id="1227546"/>
    <lineage>
        <taxon>Bacteria</taxon>
        <taxon>Pseudomonadati</taxon>
        <taxon>Bacteroidota</taxon>
        <taxon>Saprospiria</taxon>
        <taxon>Saprospirales</taxon>
        <taxon>Saprospiraceae</taxon>
        <taxon>Membranihabitans</taxon>
    </lineage>
</organism>
<keyword evidence="4" id="KW-1185">Reference proteome</keyword>
<dbReference type="Proteomes" id="UP000753961">
    <property type="component" value="Unassembled WGS sequence"/>
</dbReference>
<dbReference type="InterPro" id="IPR013022">
    <property type="entry name" value="Xyl_isomerase-like_TIM-brl"/>
</dbReference>
<dbReference type="PANTHER" id="PTHR43489:SF7">
    <property type="entry name" value="3-DEHYDRO-D-GULOSIDE 4-EPIMERASE-RELATED"/>
    <property type="match status" value="1"/>
</dbReference>
<gene>
    <name evidence="3" type="ORF">KUV50_01200</name>
</gene>
<keyword evidence="1 3" id="KW-0413">Isomerase</keyword>
<evidence type="ECO:0000313" key="3">
    <source>
        <dbReference type="EMBL" id="MBY5956732.1"/>
    </source>
</evidence>
<dbReference type="InterPro" id="IPR050417">
    <property type="entry name" value="Sugar_Epim/Isomerase"/>
</dbReference>
<feature type="domain" description="Xylose isomerase-like TIM barrel" evidence="2">
    <location>
        <begin position="23"/>
        <end position="252"/>
    </location>
</feature>
<evidence type="ECO:0000313" key="4">
    <source>
        <dbReference type="Proteomes" id="UP000753961"/>
    </source>
</evidence>
<dbReference type="Pfam" id="PF01261">
    <property type="entry name" value="AP_endonuc_2"/>
    <property type="match status" value="1"/>
</dbReference>
<evidence type="ECO:0000259" key="2">
    <source>
        <dbReference type="Pfam" id="PF01261"/>
    </source>
</evidence>
<dbReference type="RefSeq" id="WP_222578253.1">
    <property type="nucleotide sequence ID" value="NZ_JAHVHU010000002.1"/>
</dbReference>
<dbReference type="PANTHER" id="PTHR43489">
    <property type="entry name" value="ISOMERASE"/>
    <property type="match status" value="1"/>
</dbReference>
<dbReference type="AlphaFoldDB" id="A0A953HVV4"/>
<dbReference type="SUPFAM" id="SSF51658">
    <property type="entry name" value="Xylose isomerase-like"/>
    <property type="match status" value="1"/>
</dbReference>
<sequence>MNKIGFNLLAWSASVEEDVFPIVDRLKEIGYDGVEFFYGSDDPELYKKFGQHCQSTEMKITAVLGLGPETNAISSDPTVRQAALDQMKWAIDVASDMGCELIAGPFHSAFATFQNKAPEDIDYLRSAEILRQAGEYADGAGVLLTPEAINRFECYLVNTMDQMKKLLDLVDHPNVQAHYDTHHANIEEKNIPEAIRKIAPQLGHVHISENDRGTPGEGHIPFEETFETLAEVGYDGWLTIEAFTRNDIGFANSINVWREYSPPWEVAEKGYKLIKRLTEQYNTQ</sequence>
<dbReference type="GO" id="GO:0016853">
    <property type="term" value="F:isomerase activity"/>
    <property type="evidence" value="ECO:0007669"/>
    <property type="project" value="UniProtKB-KW"/>
</dbReference>
<protein>
    <submittedName>
        <fullName evidence="3">Sugar phosphate isomerase/epimerase</fullName>
    </submittedName>
</protein>
<name>A0A953HVV4_9BACT</name>
<dbReference type="Gene3D" id="3.20.20.150">
    <property type="entry name" value="Divalent-metal-dependent TIM barrel enzymes"/>
    <property type="match status" value="1"/>
</dbReference>
<dbReference type="InterPro" id="IPR036237">
    <property type="entry name" value="Xyl_isomerase-like_sf"/>
</dbReference>
<accession>A0A953HVV4</accession>
<proteinExistence type="predicted"/>
<comment type="caution">
    <text evidence="3">The sequence shown here is derived from an EMBL/GenBank/DDBJ whole genome shotgun (WGS) entry which is preliminary data.</text>
</comment>
<reference evidence="3" key="1">
    <citation type="submission" date="2021-06" db="EMBL/GenBank/DDBJ databases">
        <title>44 bacteria genomes isolated from Dapeng, Shenzhen.</title>
        <authorList>
            <person name="Zheng W."/>
            <person name="Yu S."/>
            <person name="Huang Y."/>
        </authorList>
    </citation>
    <scope>NUCLEOTIDE SEQUENCE</scope>
    <source>
        <strain evidence="3">DP5N28-2</strain>
    </source>
</reference>
<evidence type="ECO:0000256" key="1">
    <source>
        <dbReference type="ARBA" id="ARBA00023235"/>
    </source>
</evidence>
<dbReference type="EMBL" id="JAHVHU010000002">
    <property type="protein sequence ID" value="MBY5956732.1"/>
    <property type="molecule type" value="Genomic_DNA"/>
</dbReference>